<feature type="region of interest" description="Disordered" evidence="1">
    <location>
        <begin position="1"/>
        <end position="50"/>
    </location>
</feature>
<dbReference type="AlphaFoldDB" id="A0AAV0CNT0"/>
<accession>A0AAV0CNT0</accession>
<evidence type="ECO:0000313" key="2">
    <source>
        <dbReference type="EMBL" id="CAH9081985.1"/>
    </source>
</evidence>
<name>A0AAV0CNT0_9ASTE</name>
<feature type="compositionally biased region" description="Basic and acidic residues" evidence="1">
    <location>
        <begin position="26"/>
        <end position="37"/>
    </location>
</feature>
<keyword evidence="3" id="KW-1185">Reference proteome</keyword>
<organism evidence="2 3">
    <name type="scientific">Cuscuta epithymum</name>
    <dbReference type="NCBI Taxonomy" id="186058"/>
    <lineage>
        <taxon>Eukaryota</taxon>
        <taxon>Viridiplantae</taxon>
        <taxon>Streptophyta</taxon>
        <taxon>Embryophyta</taxon>
        <taxon>Tracheophyta</taxon>
        <taxon>Spermatophyta</taxon>
        <taxon>Magnoliopsida</taxon>
        <taxon>eudicotyledons</taxon>
        <taxon>Gunneridae</taxon>
        <taxon>Pentapetalae</taxon>
        <taxon>asterids</taxon>
        <taxon>lamiids</taxon>
        <taxon>Solanales</taxon>
        <taxon>Convolvulaceae</taxon>
        <taxon>Cuscuteae</taxon>
        <taxon>Cuscuta</taxon>
        <taxon>Cuscuta subgen. Cuscuta</taxon>
    </lineage>
</organism>
<evidence type="ECO:0000313" key="3">
    <source>
        <dbReference type="Proteomes" id="UP001152523"/>
    </source>
</evidence>
<dbReference type="EMBL" id="CAMAPF010000037">
    <property type="protein sequence ID" value="CAH9081985.1"/>
    <property type="molecule type" value="Genomic_DNA"/>
</dbReference>
<protein>
    <submittedName>
        <fullName evidence="2">Uncharacterized protein</fullName>
    </submittedName>
</protein>
<proteinExistence type="predicted"/>
<dbReference type="Proteomes" id="UP001152523">
    <property type="component" value="Unassembled WGS sequence"/>
</dbReference>
<reference evidence="2" key="1">
    <citation type="submission" date="2022-07" db="EMBL/GenBank/DDBJ databases">
        <authorList>
            <person name="Macas J."/>
            <person name="Novak P."/>
            <person name="Neumann P."/>
        </authorList>
    </citation>
    <scope>NUCLEOTIDE SEQUENCE</scope>
</reference>
<sequence>MRTPTGGHRRVRRDKPLPKPNGSRRGGAEVEHHDDRAAGPAGLRADPVRALPHNPEAVQVEEAETLRAGLHAGVRALLHPRRRAGGDRRAAEEAEPVGGARGGVEDDAAQVREYVVVFAVVRDELHRVEGENEERGPGLADRVWEWVQV</sequence>
<comment type="caution">
    <text evidence="2">The sequence shown here is derived from an EMBL/GenBank/DDBJ whole genome shotgun (WGS) entry which is preliminary data.</text>
</comment>
<evidence type="ECO:0000256" key="1">
    <source>
        <dbReference type="SAM" id="MobiDB-lite"/>
    </source>
</evidence>
<feature type="region of interest" description="Disordered" evidence="1">
    <location>
        <begin position="79"/>
        <end position="104"/>
    </location>
</feature>
<gene>
    <name evidence="2" type="ORF">CEPIT_LOCUS7941</name>
</gene>